<dbReference type="PANTHER" id="PTHR44068:SF1">
    <property type="entry name" value="HYPOTHETICAL LOC100005854"/>
    <property type="match status" value="1"/>
</dbReference>
<organism evidence="3 4">
    <name type="scientific">Parabacteroides johnsonii DSM 18315</name>
    <dbReference type="NCBI Taxonomy" id="537006"/>
    <lineage>
        <taxon>Bacteria</taxon>
        <taxon>Pseudomonadati</taxon>
        <taxon>Bacteroidota</taxon>
        <taxon>Bacteroidia</taxon>
        <taxon>Bacteroidales</taxon>
        <taxon>Tannerellaceae</taxon>
        <taxon>Parabacteroides</taxon>
    </lineage>
</organism>
<dbReference type="InterPro" id="IPR050447">
    <property type="entry name" value="Erg6_SMT_methyltransf"/>
</dbReference>
<dbReference type="PANTHER" id="PTHR44068">
    <property type="entry name" value="ZGC:194242"/>
    <property type="match status" value="1"/>
</dbReference>
<dbReference type="Pfam" id="PF08241">
    <property type="entry name" value="Methyltransf_11"/>
    <property type="match status" value="1"/>
</dbReference>
<dbReference type="InterPro" id="IPR029063">
    <property type="entry name" value="SAM-dependent_MTases_sf"/>
</dbReference>
<dbReference type="CDD" id="cd02440">
    <property type="entry name" value="AdoMet_MTases"/>
    <property type="match status" value="1"/>
</dbReference>
<evidence type="ECO:0000313" key="4">
    <source>
        <dbReference type="Proteomes" id="UP000005510"/>
    </source>
</evidence>
<dbReference type="GO" id="GO:0016126">
    <property type="term" value="P:sterol biosynthetic process"/>
    <property type="evidence" value="ECO:0007669"/>
    <property type="project" value="TreeGrafter"/>
</dbReference>
<dbReference type="HOGENOM" id="CLU_1975231_0_0_10"/>
<evidence type="ECO:0000313" key="3">
    <source>
        <dbReference type="EMBL" id="EEC94541.1"/>
    </source>
</evidence>
<comment type="caution">
    <text evidence="3">The sequence shown here is derived from an EMBL/GenBank/DDBJ whole genome shotgun (WGS) entry which is preliminary data.</text>
</comment>
<dbReference type="GO" id="GO:0003838">
    <property type="term" value="F:sterol 24-C-methyltransferase activity"/>
    <property type="evidence" value="ECO:0007669"/>
    <property type="project" value="TreeGrafter"/>
</dbReference>
<keyword evidence="3" id="KW-0489">Methyltransferase</keyword>
<keyword evidence="1 3" id="KW-0808">Transferase</keyword>
<reference evidence="3 4" key="2">
    <citation type="submission" date="2008-10" db="EMBL/GenBank/DDBJ databases">
        <authorList>
            <person name="Fulton L."/>
            <person name="Clifton S."/>
            <person name="Fulton B."/>
            <person name="Xu J."/>
            <person name="Minx P."/>
            <person name="Pepin K.H."/>
            <person name="Johnson M."/>
            <person name="Bhonagiri V."/>
            <person name="Nash W.E."/>
            <person name="Mardis E.R."/>
            <person name="Wilson R.K."/>
        </authorList>
    </citation>
    <scope>NUCLEOTIDE SEQUENCE [LARGE SCALE GENOMIC DNA]</scope>
    <source>
        <strain evidence="3 4">DSM 18315</strain>
    </source>
</reference>
<reference evidence="3 4" key="1">
    <citation type="submission" date="2008-10" db="EMBL/GenBank/DDBJ databases">
        <title>Draft genome sequence of Parabacteroides johnsonii (DSM 18315).</title>
        <authorList>
            <person name="Sudarsanam P."/>
            <person name="Ley R."/>
            <person name="Guruge J."/>
            <person name="Turnbaugh P.J."/>
            <person name="Mahowald M."/>
            <person name="Liep D."/>
            <person name="Gordon J."/>
        </authorList>
    </citation>
    <scope>NUCLEOTIDE SEQUENCE [LARGE SCALE GENOMIC DNA]</scope>
    <source>
        <strain evidence="3 4">DSM 18315</strain>
    </source>
</reference>
<evidence type="ECO:0000259" key="2">
    <source>
        <dbReference type="Pfam" id="PF08241"/>
    </source>
</evidence>
<dbReference type="Gene3D" id="3.40.50.150">
    <property type="entry name" value="Vaccinia Virus protein VP39"/>
    <property type="match status" value="1"/>
</dbReference>
<sequence>MYLRNEILDKTERPISILHFAPVKGLKDFLKSSPHVSVYHDADINPNVATYQCDITQMPYADNTFDLIICSHVLYCVPEDEKGMQEIHRVLKPGGRALLVDTWLDGPTQDLSQLPASERKAISGDATS</sequence>
<gene>
    <name evidence="3" type="ORF">PRABACTJOHN_04099</name>
</gene>
<dbReference type="GO" id="GO:0032259">
    <property type="term" value="P:methylation"/>
    <property type="evidence" value="ECO:0007669"/>
    <property type="project" value="UniProtKB-KW"/>
</dbReference>
<protein>
    <submittedName>
        <fullName evidence="3">Methyltransferase domain protein</fullName>
    </submittedName>
</protein>
<proteinExistence type="predicted"/>
<accession>B7BGA4</accession>
<name>B7BGA4_9BACT</name>
<dbReference type="AlphaFoldDB" id="B7BGA4"/>
<dbReference type="InterPro" id="IPR013216">
    <property type="entry name" value="Methyltransf_11"/>
</dbReference>
<dbReference type="STRING" id="537006.PRABACTJOHN_04099"/>
<feature type="domain" description="Methyltransferase type 11" evidence="2">
    <location>
        <begin position="48"/>
        <end position="98"/>
    </location>
</feature>
<dbReference type="Proteomes" id="UP000005510">
    <property type="component" value="Unassembled WGS sequence"/>
</dbReference>
<evidence type="ECO:0000256" key="1">
    <source>
        <dbReference type="ARBA" id="ARBA00022679"/>
    </source>
</evidence>
<dbReference type="EMBL" id="ABYH01000406">
    <property type="protein sequence ID" value="EEC94541.1"/>
    <property type="molecule type" value="Genomic_DNA"/>
</dbReference>
<dbReference type="SUPFAM" id="SSF53335">
    <property type="entry name" value="S-adenosyl-L-methionine-dependent methyltransferases"/>
    <property type="match status" value="1"/>
</dbReference>
<feature type="non-terminal residue" evidence="3">
    <location>
        <position position="128"/>
    </location>
</feature>